<organism evidence="1 2">
    <name type="scientific">Lasiosphaeria miniovina</name>
    <dbReference type="NCBI Taxonomy" id="1954250"/>
    <lineage>
        <taxon>Eukaryota</taxon>
        <taxon>Fungi</taxon>
        <taxon>Dikarya</taxon>
        <taxon>Ascomycota</taxon>
        <taxon>Pezizomycotina</taxon>
        <taxon>Sordariomycetes</taxon>
        <taxon>Sordariomycetidae</taxon>
        <taxon>Sordariales</taxon>
        <taxon>Lasiosphaeriaceae</taxon>
        <taxon>Lasiosphaeria</taxon>
    </lineage>
</organism>
<dbReference type="Proteomes" id="UP001172101">
    <property type="component" value="Unassembled WGS sequence"/>
</dbReference>
<evidence type="ECO:0000313" key="2">
    <source>
        <dbReference type="Proteomes" id="UP001172101"/>
    </source>
</evidence>
<protein>
    <submittedName>
        <fullName evidence="1">Uncharacterized protein</fullName>
    </submittedName>
</protein>
<proteinExistence type="predicted"/>
<dbReference type="AlphaFoldDB" id="A0AA40A0P9"/>
<reference evidence="1" key="1">
    <citation type="submission" date="2023-06" db="EMBL/GenBank/DDBJ databases">
        <title>Genome-scale phylogeny and comparative genomics of the fungal order Sordariales.</title>
        <authorList>
            <consortium name="Lawrence Berkeley National Laboratory"/>
            <person name="Hensen N."/>
            <person name="Bonometti L."/>
            <person name="Westerberg I."/>
            <person name="Brannstrom I.O."/>
            <person name="Guillou S."/>
            <person name="Cros-Aarteil S."/>
            <person name="Calhoun S."/>
            <person name="Haridas S."/>
            <person name="Kuo A."/>
            <person name="Mondo S."/>
            <person name="Pangilinan J."/>
            <person name="Riley R."/>
            <person name="LaButti K."/>
            <person name="Andreopoulos B."/>
            <person name="Lipzen A."/>
            <person name="Chen C."/>
            <person name="Yanf M."/>
            <person name="Daum C."/>
            <person name="Ng V."/>
            <person name="Clum A."/>
            <person name="Steindorff A."/>
            <person name="Ohm R."/>
            <person name="Martin F."/>
            <person name="Silar P."/>
            <person name="Natvig D."/>
            <person name="Lalanne C."/>
            <person name="Gautier V."/>
            <person name="Ament-velasquez S.L."/>
            <person name="Kruys A."/>
            <person name="Hutchinson M.I."/>
            <person name="Powell A.J."/>
            <person name="Barry K."/>
            <person name="Miller A.N."/>
            <person name="Grigoriev I.V."/>
            <person name="Debuchy R."/>
            <person name="Gladieux P."/>
            <person name="Thoren M.H."/>
            <person name="Johannesson H."/>
        </authorList>
    </citation>
    <scope>NUCLEOTIDE SEQUENCE</scope>
    <source>
        <strain evidence="1">SMH2392-1A</strain>
    </source>
</reference>
<keyword evidence="2" id="KW-1185">Reference proteome</keyword>
<dbReference type="EMBL" id="JAUIRO010000007">
    <property type="protein sequence ID" value="KAK0707138.1"/>
    <property type="molecule type" value="Genomic_DNA"/>
</dbReference>
<evidence type="ECO:0000313" key="1">
    <source>
        <dbReference type="EMBL" id="KAK0707138.1"/>
    </source>
</evidence>
<name>A0AA40A0P9_9PEZI</name>
<dbReference type="GeneID" id="85326220"/>
<gene>
    <name evidence="1" type="ORF">B0T26DRAFT_729247</name>
</gene>
<sequence length="102" mass="11352">MVSCPRCRERGLSCQAPPGAKSCSECLKVSNPRCGLEGPDYRAFQTECDRLEAEEESILLLEEQASALMAKVVSKKTARAPREEDVRRAGDQGLCSRRLRYC</sequence>
<accession>A0AA40A0P9</accession>
<comment type="caution">
    <text evidence="1">The sequence shown here is derived from an EMBL/GenBank/DDBJ whole genome shotgun (WGS) entry which is preliminary data.</text>
</comment>
<dbReference type="RefSeq" id="XP_060292232.1">
    <property type="nucleotide sequence ID" value="XM_060442950.1"/>
</dbReference>